<dbReference type="RefSeq" id="WP_159752367.1">
    <property type="nucleotide sequence ID" value="NZ_CASSPE010000042.1"/>
</dbReference>
<dbReference type="AlphaFoldDB" id="A0A7X3MIV4"/>
<reference evidence="1 2" key="1">
    <citation type="submission" date="2019-12" db="EMBL/GenBank/DDBJ databases">
        <title>Sporaefaciens musculi gen. nov., sp. nov., a novel bacterium isolated from the caecum of an obese mouse.</title>
        <authorList>
            <person name="Rasmussen T.S."/>
            <person name="Streidl T."/>
            <person name="Hitch T.C.A."/>
            <person name="Wortmann E."/>
            <person name="Deptula P."/>
            <person name="Hansen M."/>
            <person name="Nielsen D.S."/>
            <person name="Clavel T."/>
            <person name="Vogensen F.K."/>
        </authorList>
    </citation>
    <scope>NUCLEOTIDE SEQUENCE [LARGE SCALE GENOMIC DNA]</scope>
    <source>
        <strain evidence="1 2">WCA-9-b2</strain>
    </source>
</reference>
<protein>
    <submittedName>
        <fullName evidence="1">Uncharacterized protein</fullName>
    </submittedName>
</protein>
<accession>A0A7X3MIV4</accession>
<evidence type="ECO:0000313" key="2">
    <source>
        <dbReference type="Proteomes" id="UP000460412"/>
    </source>
</evidence>
<organism evidence="1 2">
    <name type="scientific">Sporofaciens musculi</name>
    <dbReference type="NCBI Taxonomy" id="2681861"/>
    <lineage>
        <taxon>Bacteria</taxon>
        <taxon>Bacillati</taxon>
        <taxon>Bacillota</taxon>
        <taxon>Clostridia</taxon>
        <taxon>Lachnospirales</taxon>
        <taxon>Lachnospiraceae</taxon>
        <taxon>Sporofaciens</taxon>
    </lineage>
</organism>
<name>A0A7X3MIV4_9FIRM</name>
<sequence>MTEALEQRIRALIQEFRTAIYGEDVRRTYADIAELVCIDAVKKADYATAQGDYAKAQGNYAKTQGDYAKAQGNQARDQTAENIAAIHLAMQQIQNEFGDIKDVINDTENGSLLLEIKGLLSDMYRIATDADIDRIIAGSYVDEDDEGSIFDVASEQDIDDIISGSYVDIPASEEVIEDAELRAIVEQSF</sequence>
<keyword evidence="2" id="KW-1185">Reference proteome</keyword>
<comment type="caution">
    <text evidence="1">The sequence shown here is derived from an EMBL/GenBank/DDBJ whole genome shotgun (WGS) entry which is preliminary data.</text>
</comment>
<dbReference type="Proteomes" id="UP000460412">
    <property type="component" value="Unassembled WGS sequence"/>
</dbReference>
<gene>
    <name evidence="1" type="ORF">GN277_18125</name>
</gene>
<proteinExistence type="predicted"/>
<evidence type="ECO:0000313" key="1">
    <source>
        <dbReference type="EMBL" id="MXP77223.1"/>
    </source>
</evidence>
<dbReference type="EMBL" id="WUQX01000001">
    <property type="protein sequence ID" value="MXP77223.1"/>
    <property type="molecule type" value="Genomic_DNA"/>
</dbReference>